<comment type="caution">
    <text evidence="2">The sequence shown here is derived from an EMBL/GenBank/DDBJ whole genome shotgun (WGS) entry which is preliminary data.</text>
</comment>
<dbReference type="EMBL" id="BRZM01000434">
    <property type="protein sequence ID" value="GLD70775.1"/>
    <property type="molecule type" value="Genomic_DNA"/>
</dbReference>
<accession>A0AAD3NFH7</accession>
<evidence type="ECO:0000313" key="3">
    <source>
        <dbReference type="Proteomes" id="UP001279410"/>
    </source>
</evidence>
<name>A0AAD3NFH7_LATJO</name>
<dbReference type="AlphaFoldDB" id="A0AAD3NFH7"/>
<reference evidence="2" key="1">
    <citation type="submission" date="2022-08" db="EMBL/GenBank/DDBJ databases">
        <title>Genome sequencing of akame (Lates japonicus).</title>
        <authorList>
            <person name="Hashiguchi Y."/>
            <person name="Takahashi H."/>
        </authorList>
    </citation>
    <scope>NUCLEOTIDE SEQUENCE</scope>
    <source>
        <strain evidence="2">Kochi</strain>
    </source>
</reference>
<organism evidence="2 3">
    <name type="scientific">Lates japonicus</name>
    <name type="common">Japanese lates</name>
    <dbReference type="NCBI Taxonomy" id="270547"/>
    <lineage>
        <taxon>Eukaryota</taxon>
        <taxon>Metazoa</taxon>
        <taxon>Chordata</taxon>
        <taxon>Craniata</taxon>
        <taxon>Vertebrata</taxon>
        <taxon>Euteleostomi</taxon>
        <taxon>Actinopterygii</taxon>
        <taxon>Neopterygii</taxon>
        <taxon>Teleostei</taxon>
        <taxon>Neoteleostei</taxon>
        <taxon>Acanthomorphata</taxon>
        <taxon>Carangaria</taxon>
        <taxon>Carangaria incertae sedis</taxon>
        <taxon>Centropomidae</taxon>
        <taxon>Lates</taxon>
    </lineage>
</organism>
<feature type="compositionally biased region" description="Basic and acidic residues" evidence="1">
    <location>
        <begin position="55"/>
        <end position="66"/>
    </location>
</feature>
<proteinExistence type="predicted"/>
<evidence type="ECO:0000256" key="1">
    <source>
        <dbReference type="SAM" id="MobiDB-lite"/>
    </source>
</evidence>
<dbReference type="Proteomes" id="UP001279410">
    <property type="component" value="Unassembled WGS sequence"/>
</dbReference>
<evidence type="ECO:0000313" key="2">
    <source>
        <dbReference type="EMBL" id="GLD70775.1"/>
    </source>
</evidence>
<gene>
    <name evidence="2" type="ORF">AKAME5_002209300</name>
</gene>
<protein>
    <submittedName>
        <fullName evidence="2">Uncharacterized protein</fullName>
    </submittedName>
</protein>
<sequence length="195" mass="21747">MPSRVRIKPLHQLSPRKAIKTRLSLPPLLHTQTQSSPTQQQGGGLGGGQPPHPVPEQDERFSRSRETTTTTHNRFNTLRMRRTFAVPTPGNVPNIATFYRDVIGIIQELADEARSQARRNDVIQLEVVGENVRNHVAVTVDDQGENILPAFEELLDRIVQSNSNIAADENIELIVQVAQNPRGGCQTQAEENLRL</sequence>
<keyword evidence="3" id="KW-1185">Reference proteome</keyword>
<feature type="region of interest" description="Disordered" evidence="1">
    <location>
        <begin position="1"/>
        <end position="72"/>
    </location>
</feature>
<feature type="compositionally biased region" description="Low complexity" evidence="1">
    <location>
        <begin position="28"/>
        <end position="40"/>
    </location>
</feature>